<dbReference type="EMBL" id="JACCJB010000013">
    <property type="protein sequence ID" value="KAF6222019.1"/>
    <property type="molecule type" value="Genomic_DNA"/>
</dbReference>
<organism evidence="2 3">
    <name type="scientific">Letharia lupina</name>
    <dbReference type="NCBI Taxonomy" id="560253"/>
    <lineage>
        <taxon>Eukaryota</taxon>
        <taxon>Fungi</taxon>
        <taxon>Dikarya</taxon>
        <taxon>Ascomycota</taxon>
        <taxon>Pezizomycotina</taxon>
        <taxon>Lecanoromycetes</taxon>
        <taxon>OSLEUM clade</taxon>
        <taxon>Lecanoromycetidae</taxon>
        <taxon>Lecanorales</taxon>
        <taxon>Lecanorineae</taxon>
        <taxon>Parmeliaceae</taxon>
        <taxon>Letharia</taxon>
    </lineage>
</organism>
<sequence length="324" mass="35934">MNSETTEQILFDSEPETDPPTAPSSTPSISTAPERGQLAMANTTVRTPISTMYKECIHELPTPTEAPLSVYRSTRYLEYNKHGEPYFKISKGAISISNLPPEEQNAAYNHIFAKVLPTNAFANGLMRVPDVCAGVVEHYGLHLSRLRFTRITIRHLALQHRTSAKLSYNSTMPPWRSAALRDKEKGVANAHLIAASSAFNKRAAQERDERGAIHLLDRCEQILKHDPGSRPADRRPATTETETTRWREGRRGWMGLQPDDVDWRIVGAGRNGDGGESGTAGKAKAALKKAFTKAANKAMGKTRRHSSVFRKARLSDRKMSLECG</sequence>
<name>A0A8H6FBS0_9LECA</name>
<feature type="compositionally biased region" description="Low complexity" evidence="1">
    <location>
        <begin position="23"/>
        <end position="33"/>
    </location>
</feature>
<feature type="region of interest" description="Disordered" evidence="1">
    <location>
        <begin position="1"/>
        <end position="36"/>
    </location>
</feature>
<accession>A0A8H6FBS0</accession>
<keyword evidence="3" id="KW-1185">Reference proteome</keyword>
<reference evidence="2 3" key="1">
    <citation type="journal article" date="2020" name="Genomics">
        <title>Complete, high-quality genomes from long-read metagenomic sequencing of two wolf lichen thalli reveals enigmatic genome architecture.</title>
        <authorList>
            <person name="McKenzie S.K."/>
            <person name="Walston R.F."/>
            <person name="Allen J.L."/>
        </authorList>
    </citation>
    <scope>NUCLEOTIDE SEQUENCE [LARGE SCALE GENOMIC DNA]</scope>
    <source>
        <strain evidence="2">WasteWater1</strain>
    </source>
</reference>
<dbReference type="RefSeq" id="XP_037151454.1">
    <property type="nucleotide sequence ID" value="XM_037292915.1"/>
</dbReference>
<protein>
    <submittedName>
        <fullName evidence="2">Uncharacterized protein</fullName>
    </submittedName>
</protein>
<comment type="caution">
    <text evidence="2">The sequence shown here is derived from an EMBL/GenBank/DDBJ whole genome shotgun (WGS) entry which is preliminary data.</text>
</comment>
<dbReference type="GeneID" id="59330401"/>
<evidence type="ECO:0000256" key="1">
    <source>
        <dbReference type="SAM" id="MobiDB-lite"/>
    </source>
</evidence>
<dbReference type="Proteomes" id="UP000593566">
    <property type="component" value="Unassembled WGS sequence"/>
</dbReference>
<evidence type="ECO:0000313" key="2">
    <source>
        <dbReference type="EMBL" id="KAF6222019.1"/>
    </source>
</evidence>
<dbReference type="AlphaFoldDB" id="A0A8H6FBS0"/>
<feature type="region of interest" description="Disordered" evidence="1">
    <location>
        <begin position="224"/>
        <end position="244"/>
    </location>
</feature>
<gene>
    <name evidence="2" type="ORF">HO133_001987</name>
</gene>
<evidence type="ECO:0000313" key="3">
    <source>
        <dbReference type="Proteomes" id="UP000593566"/>
    </source>
</evidence>
<proteinExistence type="predicted"/>